<dbReference type="Proteomes" id="UP001499933">
    <property type="component" value="Unassembled WGS sequence"/>
</dbReference>
<feature type="domain" description="Stress-response A/B barrel" evidence="1">
    <location>
        <begin position="2"/>
        <end position="101"/>
    </location>
</feature>
<accession>A0ABN2QIX0</accession>
<dbReference type="RefSeq" id="WP_344092749.1">
    <property type="nucleotide sequence ID" value="NZ_BAAAOG010000002.1"/>
</dbReference>
<evidence type="ECO:0000259" key="1">
    <source>
        <dbReference type="PROSITE" id="PS51502"/>
    </source>
</evidence>
<gene>
    <name evidence="2" type="ORF">GCM10009776_13960</name>
</gene>
<proteinExistence type="predicted"/>
<dbReference type="PROSITE" id="PS51502">
    <property type="entry name" value="S_R_A_B_BARREL"/>
    <property type="match status" value="1"/>
</dbReference>
<reference evidence="2 3" key="1">
    <citation type="journal article" date="2019" name="Int. J. Syst. Evol. Microbiol.">
        <title>The Global Catalogue of Microorganisms (GCM) 10K type strain sequencing project: providing services to taxonomists for standard genome sequencing and annotation.</title>
        <authorList>
            <consortium name="The Broad Institute Genomics Platform"/>
            <consortium name="The Broad Institute Genome Sequencing Center for Infectious Disease"/>
            <person name="Wu L."/>
            <person name="Ma J."/>
        </authorList>
    </citation>
    <scope>NUCLEOTIDE SEQUENCE [LARGE SCALE GENOMIC DNA]</scope>
    <source>
        <strain evidence="2 3">JCM 14901</strain>
    </source>
</reference>
<name>A0ABN2QIX0_9MICO</name>
<dbReference type="Gene3D" id="3.30.70.100">
    <property type="match status" value="1"/>
</dbReference>
<dbReference type="EMBL" id="BAAAOG010000002">
    <property type="protein sequence ID" value="GAA1953313.1"/>
    <property type="molecule type" value="Genomic_DNA"/>
</dbReference>
<dbReference type="SMART" id="SM00886">
    <property type="entry name" value="Dabb"/>
    <property type="match status" value="1"/>
</dbReference>
<keyword evidence="3" id="KW-1185">Reference proteome</keyword>
<evidence type="ECO:0000313" key="2">
    <source>
        <dbReference type="EMBL" id="GAA1953313.1"/>
    </source>
</evidence>
<comment type="caution">
    <text evidence="2">The sequence shown here is derived from an EMBL/GenBank/DDBJ whole genome shotgun (WGS) entry which is preliminary data.</text>
</comment>
<dbReference type="SUPFAM" id="SSF54909">
    <property type="entry name" value="Dimeric alpha+beta barrel"/>
    <property type="match status" value="1"/>
</dbReference>
<dbReference type="Pfam" id="PF07876">
    <property type="entry name" value="Dabb"/>
    <property type="match status" value="1"/>
</dbReference>
<organism evidence="2 3">
    <name type="scientific">Microbacterium deminutum</name>
    <dbReference type="NCBI Taxonomy" id="344164"/>
    <lineage>
        <taxon>Bacteria</taxon>
        <taxon>Bacillati</taxon>
        <taxon>Actinomycetota</taxon>
        <taxon>Actinomycetes</taxon>
        <taxon>Micrococcales</taxon>
        <taxon>Microbacteriaceae</taxon>
        <taxon>Microbacterium</taxon>
    </lineage>
</organism>
<protein>
    <recommendedName>
        <fullName evidence="1">Stress-response A/B barrel domain-containing protein</fullName>
    </recommendedName>
</protein>
<evidence type="ECO:0000313" key="3">
    <source>
        <dbReference type="Proteomes" id="UP001499933"/>
    </source>
</evidence>
<dbReference type="InterPro" id="IPR011008">
    <property type="entry name" value="Dimeric_a/b-barrel"/>
</dbReference>
<sequence length="106" mass="11862">MIDHIVLFRLKAEAADADVQALVDALHAVSRVAPGVQSYRLERDPRLRDVNDDLALVARFDDRGAFEAYPSHPDPSRSSPNTRLCFGGEALRAVRVRVVDLQRRVI</sequence>
<dbReference type="InterPro" id="IPR013097">
    <property type="entry name" value="Dabb"/>
</dbReference>